<keyword evidence="2" id="KW-1185">Reference proteome</keyword>
<organism evidence="1 2">
    <name type="scientific">Melastoma candidum</name>
    <dbReference type="NCBI Taxonomy" id="119954"/>
    <lineage>
        <taxon>Eukaryota</taxon>
        <taxon>Viridiplantae</taxon>
        <taxon>Streptophyta</taxon>
        <taxon>Embryophyta</taxon>
        <taxon>Tracheophyta</taxon>
        <taxon>Spermatophyta</taxon>
        <taxon>Magnoliopsida</taxon>
        <taxon>eudicotyledons</taxon>
        <taxon>Gunneridae</taxon>
        <taxon>Pentapetalae</taxon>
        <taxon>rosids</taxon>
        <taxon>malvids</taxon>
        <taxon>Myrtales</taxon>
        <taxon>Melastomataceae</taxon>
        <taxon>Melastomatoideae</taxon>
        <taxon>Melastomateae</taxon>
        <taxon>Melastoma</taxon>
    </lineage>
</organism>
<accession>A0ACB9N047</accession>
<reference evidence="2" key="1">
    <citation type="journal article" date="2023" name="Front. Plant Sci.">
        <title>Chromosomal-level genome assembly of Melastoma candidum provides insights into trichome evolution.</title>
        <authorList>
            <person name="Zhong Y."/>
            <person name="Wu W."/>
            <person name="Sun C."/>
            <person name="Zou P."/>
            <person name="Liu Y."/>
            <person name="Dai S."/>
            <person name="Zhou R."/>
        </authorList>
    </citation>
    <scope>NUCLEOTIDE SEQUENCE [LARGE SCALE GENOMIC DNA]</scope>
</reference>
<proteinExistence type="predicted"/>
<evidence type="ECO:0000313" key="2">
    <source>
        <dbReference type="Proteomes" id="UP001057402"/>
    </source>
</evidence>
<dbReference type="Proteomes" id="UP001057402">
    <property type="component" value="Chromosome 8"/>
</dbReference>
<protein>
    <submittedName>
        <fullName evidence="1">Uncharacterized protein</fullName>
    </submittedName>
</protein>
<gene>
    <name evidence="1" type="ORF">MLD38_028226</name>
</gene>
<dbReference type="EMBL" id="CM042887">
    <property type="protein sequence ID" value="KAI4329893.1"/>
    <property type="molecule type" value="Genomic_DNA"/>
</dbReference>
<comment type="caution">
    <text evidence="1">The sequence shown here is derived from an EMBL/GenBank/DDBJ whole genome shotgun (WGS) entry which is preliminary data.</text>
</comment>
<sequence length="263" mass="29562">MRMWDHSSADASDTIRASLPDWFFKGVAQDSKPYERRNGNLSNRPVLNTLVIGQHTARITADISQGFQAIRSKENVAGVSTLGSSSAHVIEGAEAEPLGHFDSETAYVRAELELDQLEISLFCLDEAFDDQVLQDPVDCLTNKYSEGMPDNRYYSGNEFIDDIENLCRSRAFLAYRIDLSSWGVNVQPYSSFPHQLCRHLRELHHRPRAHPSHRRQARHCRHSSVLLGPGQPALGVPSSHHQLSPDLRLDALDRQGCPTPNRP</sequence>
<evidence type="ECO:0000313" key="1">
    <source>
        <dbReference type="EMBL" id="KAI4329893.1"/>
    </source>
</evidence>
<name>A0ACB9N047_9MYRT</name>